<name>A0ABD0XPK0_UMBPY</name>
<gene>
    <name evidence="5" type="ORF">UPYG_G00038770</name>
</gene>
<evidence type="ECO:0000313" key="5">
    <source>
        <dbReference type="EMBL" id="KAL1023291.1"/>
    </source>
</evidence>
<reference evidence="5 6" key="1">
    <citation type="submission" date="2024-06" db="EMBL/GenBank/DDBJ databases">
        <authorList>
            <person name="Pan Q."/>
            <person name="Wen M."/>
            <person name="Jouanno E."/>
            <person name="Zahm M."/>
            <person name="Klopp C."/>
            <person name="Cabau C."/>
            <person name="Louis A."/>
            <person name="Berthelot C."/>
            <person name="Parey E."/>
            <person name="Roest Crollius H."/>
            <person name="Montfort J."/>
            <person name="Robinson-Rechavi M."/>
            <person name="Bouchez O."/>
            <person name="Lampietro C."/>
            <person name="Lopez Roques C."/>
            <person name="Donnadieu C."/>
            <person name="Postlethwait J."/>
            <person name="Bobe J."/>
            <person name="Verreycken H."/>
            <person name="Guiguen Y."/>
        </authorList>
    </citation>
    <scope>NUCLEOTIDE SEQUENCE [LARGE SCALE GENOMIC DNA]</scope>
    <source>
        <strain evidence="5">Up_M1</strain>
        <tissue evidence="5">Testis</tissue>
    </source>
</reference>
<dbReference type="Gene3D" id="3.30.2410.10">
    <property type="entry name" value="Hect, E3 ligase catalytic domain"/>
    <property type="match status" value="1"/>
</dbReference>
<dbReference type="SUPFAM" id="SSF56204">
    <property type="entry name" value="Hect, E3 ligase catalytic domain"/>
    <property type="match status" value="1"/>
</dbReference>
<proteinExistence type="predicted"/>
<feature type="domain" description="HECT" evidence="4">
    <location>
        <begin position="188"/>
        <end position="231"/>
    </location>
</feature>
<dbReference type="EMBL" id="JAGEUA010000001">
    <property type="protein sequence ID" value="KAL1023291.1"/>
    <property type="molecule type" value="Genomic_DNA"/>
</dbReference>
<evidence type="ECO:0000313" key="6">
    <source>
        <dbReference type="Proteomes" id="UP001557470"/>
    </source>
</evidence>
<protein>
    <recommendedName>
        <fullName evidence="4">HECT domain-containing protein</fullName>
    </recommendedName>
</protein>
<accession>A0ABD0XPK0</accession>
<evidence type="ECO:0000256" key="3">
    <source>
        <dbReference type="PROSITE-ProRule" id="PRU00104"/>
    </source>
</evidence>
<evidence type="ECO:0000256" key="1">
    <source>
        <dbReference type="ARBA" id="ARBA00022679"/>
    </source>
</evidence>
<keyword evidence="6" id="KW-1185">Reference proteome</keyword>
<evidence type="ECO:0000256" key="2">
    <source>
        <dbReference type="ARBA" id="ARBA00022786"/>
    </source>
</evidence>
<keyword evidence="1" id="KW-0808">Transferase</keyword>
<dbReference type="InterPro" id="IPR000569">
    <property type="entry name" value="HECT_dom"/>
</dbReference>
<dbReference type="InterPro" id="IPR035983">
    <property type="entry name" value="Hect_E3_ubiquitin_ligase"/>
</dbReference>
<dbReference type="AlphaFoldDB" id="A0ABD0XPK0"/>
<evidence type="ECO:0000259" key="4">
    <source>
        <dbReference type="PROSITE" id="PS50237"/>
    </source>
</evidence>
<keyword evidence="2 3" id="KW-0833">Ubl conjugation pathway</keyword>
<comment type="caution">
    <text evidence="5">The sequence shown here is derived from an EMBL/GenBank/DDBJ whole genome shotgun (WGS) entry which is preliminary data.</text>
</comment>
<feature type="active site" description="Glycyl thioester intermediate" evidence="3">
    <location>
        <position position="225"/>
    </location>
</feature>
<organism evidence="5 6">
    <name type="scientific">Umbra pygmaea</name>
    <name type="common">Eastern mudminnow</name>
    <dbReference type="NCBI Taxonomy" id="75934"/>
    <lineage>
        <taxon>Eukaryota</taxon>
        <taxon>Metazoa</taxon>
        <taxon>Chordata</taxon>
        <taxon>Craniata</taxon>
        <taxon>Vertebrata</taxon>
        <taxon>Euteleostomi</taxon>
        <taxon>Actinopterygii</taxon>
        <taxon>Neopterygii</taxon>
        <taxon>Teleostei</taxon>
        <taxon>Protacanthopterygii</taxon>
        <taxon>Esociformes</taxon>
        <taxon>Umbridae</taxon>
        <taxon>Umbra</taxon>
    </lineage>
</organism>
<dbReference type="PROSITE" id="PS50237">
    <property type="entry name" value="HECT"/>
    <property type="match status" value="1"/>
</dbReference>
<sequence>MNIAHVQNRVYRTVGQIMSTIIVQGGEPPALLSPLVVDYLLTGNIFHVNVTPDDVADMELREALNKVDQAATKDELEQAVESSDAWRYQIEELLRSVLPILKENPGMRVLLDMPKQPSDVTAGVVAALLKPNYSVLGSNRRPREEMMVVKFREFLHCVQEKEIGERLNARNLTEAESAFILTLNPGHILAFATGSSKVPAIRFVPTPKLTFLHDDTKHLPLAHTCSNERQIFVNRNNLADDDEFDYHFLVALMNGAIFSAV</sequence>
<dbReference type="Proteomes" id="UP001557470">
    <property type="component" value="Unassembled WGS sequence"/>
</dbReference>
<dbReference type="GO" id="GO:0016740">
    <property type="term" value="F:transferase activity"/>
    <property type="evidence" value="ECO:0007669"/>
    <property type="project" value="UniProtKB-KW"/>
</dbReference>